<dbReference type="InterPro" id="IPR001206">
    <property type="entry name" value="Diacylglycerol_kinase_cat_dom"/>
</dbReference>
<evidence type="ECO:0000313" key="5">
    <source>
        <dbReference type="EMBL" id="PRY02056.1"/>
    </source>
</evidence>
<feature type="region of interest" description="Disordered" evidence="3">
    <location>
        <begin position="75"/>
        <end position="94"/>
    </location>
</feature>
<dbReference type="GO" id="GO:0004143">
    <property type="term" value="F:ATP-dependent diacylglycerol kinase activity"/>
    <property type="evidence" value="ECO:0007669"/>
    <property type="project" value="TreeGrafter"/>
</dbReference>
<dbReference type="SUPFAM" id="SSF111331">
    <property type="entry name" value="NAD kinase/diacylglycerol kinase-like"/>
    <property type="match status" value="1"/>
</dbReference>
<dbReference type="Proteomes" id="UP000237846">
    <property type="component" value="Unassembled WGS sequence"/>
</dbReference>
<comment type="cofactor">
    <cofactor evidence="1">
        <name>Mg(2+)</name>
        <dbReference type="ChEBI" id="CHEBI:18420"/>
    </cofactor>
</comment>
<evidence type="ECO:0000256" key="2">
    <source>
        <dbReference type="ARBA" id="ARBA00005983"/>
    </source>
</evidence>
<sequence>MRALFVVNPHATSTTAETRDGIAAALRRDLDLRVAHTEYRRHAVEIAREAARDGTELIITLGGDGTINEVVNGLLTPDRPGDAPGDPAPESRPPAEELPLLAALPGGSANVFIRSLGQPADPEEAAEALLAAVAKESWRTIGLGLADDRYFTFCAGLGLDAEVVHAVDEQRTEGHKATATRYMLTALRHFLLEVDRSDPAIELLVPGEPDPGRLFYAVVTNTSPWTYAGDKPVRPTPLAGLDTGLDLFALTQLEPLSVLGILTQMLAPDGLPPVGDGYITRHDMADFRIRASRPTALQIDGEYIGERSEVHFRSAPESIRIVL</sequence>
<reference evidence="5 6" key="1">
    <citation type="submission" date="2018-03" db="EMBL/GenBank/DDBJ databases">
        <title>Genomic Encyclopedia of Archaeal and Bacterial Type Strains, Phase II (KMG-II): from individual species to whole genera.</title>
        <authorList>
            <person name="Goeker M."/>
        </authorList>
    </citation>
    <scope>NUCLEOTIDE SEQUENCE [LARGE SCALE GENOMIC DNA]</scope>
    <source>
        <strain evidence="5 6">DSM 45601</strain>
    </source>
</reference>
<dbReference type="SMART" id="SM00046">
    <property type="entry name" value="DAGKc"/>
    <property type="match status" value="1"/>
</dbReference>
<keyword evidence="5" id="KW-0418">Kinase</keyword>
<protein>
    <submittedName>
        <fullName evidence="5">Diacylglycerol kinase family enzyme</fullName>
    </submittedName>
</protein>
<dbReference type="GO" id="GO:0005886">
    <property type="term" value="C:plasma membrane"/>
    <property type="evidence" value="ECO:0007669"/>
    <property type="project" value="TreeGrafter"/>
</dbReference>
<dbReference type="PANTHER" id="PTHR12358">
    <property type="entry name" value="SPHINGOSINE KINASE"/>
    <property type="match status" value="1"/>
</dbReference>
<feature type="domain" description="DAGKc" evidence="4">
    <location>
        <begin position="1"/>
        <end position="150"/>
    </location>
</feature>
<dbReference type="InterPro" id="IPR016064">
    <property type="entry name" value="NAD/diacylglycerol_kinase_sf"/>
</dbReference>
<accession>A0A2T0QDM7</accession>
<dbReference type="InterPro" id="IPR050187">
    <property type="entry name" value="Lipid_Phosphate_FormReg"/>
</dbReference>
<dbReference type="OrthoDB" id="142078at2"/>
<organism evidence="5 6">
    <name type="scientific">Allonocardiopsis opalescens</name>
    <dbReference type="NCBI Taxonomy" id="1144618"/>
    <lineage>
        <taxon>Bacteria</taxon>
        <taxon>Bacillati</taxon>
        <taxon>Actinomycetota</taxon>
        <taxon>Actinomycetes</taxon>
        <taxon>Streptosporangiales</taxon>
        <taxon>Allonocardiopsis</taxon>
    </lineage>
</organism>
<evidence type="ECO:0000256" key="3">
    <source>
        <dbReference type="SAM" id="MobiDB-lite"/>
    </source>
</evidence>
<keyword evidence="5" id="KW-0808">Transferase</keyword>
<dbReference type="Gene3D" id="2.60.200.40">
    <property type="match status" value="1"/>
</dbReference>
<comment type="caution">
    <text evidence="5">The sequence shown here is derived from an EMBL/GenBank/DDBJ whole genome shotgun (WGS) entry which is preliminary data.</text>
</comment>
<name>A0A2T0QDM7_9ACTN</name>
<dbReference type="Gene3D" id="3.40.50.10330">
    <property type="entry name" value="Probable inorganic polyphosphate/atp-NAD kinase, domain 1"/>
    <property type="match status" value="1"/>
</dbReference>
<evidence type="ECO:0000313" key="6">
    <source>
        <dbReference type="Proteomes" id="UP000237846"/>
    </source>
</evidence>
<keyword evidence="6" id="KW-1185">Reference proteome</keyword>
<dbReference type="AlphaFoldDB" id="A0A2T0QDM7"/>
<dbReference type="RefSeq" id="WP_106238856.1">
    <property type="nucleotide sequence ID" value="NZ_PVZC01000001.1"/>
</dbReference>
<dbReference type="PANTHER" id="PTHR12358:SF106">
    <property type="entry name" value="LIPID KINASE YEGS"/>
    <property type="match status" value="1"/>
</dbReference>
<comment type="similarity">
    <text evidence="2">Belongs to the diacylglycerol/lipid kinase family.</text>
</comment>
<dbReference type="EMBL" id="PVZC01000001">
    <property type="protein sequence ID" value="PRY02056.1"/>
    <property type="molecule type" value="Genomic_DNA"/>
</dbReference>
<evidence type="ECO:0000256" key="1">
    <source>
        <dbReference type="ARBA" id="ARBA00001946"/>
    </source>
</evidence>
<proteinExistence type="inferred from homology"/>
<dbReference type="Pfam" id="PF00781">
    <property type="entry name" value="DAGK_cat"/>
    <property type="match status" value="1"/>
</dbReference>
<evidence type="ECO:0000259" key="4">
    <source>
        <dbReference type="PROSITE" id="PS50146"/>
    </source>
</evidence>
<dbReference type="InterPro" id="IPR017438">
    <property type="entry name" value="ATP-NAD_kinase_N"/>
</dbReference>
<dbReference type="PROSITE" id="PS50146">
    <property type="entry name" value="DAGK"/>
    <property type="match status" value="1"/>
</dbReference>
<gene>
    <name evidence="5" type="ORF">CLV72_101656</name>
</gene>